<evidence type="ECO:0000313" key="1">
    <source>
        <dbReference type="EMBL" id="QPS84157.1"/>
    </source>
</evidence>
<gene>
    <name evidence="1" type="ORF">I6G47_14305</name>
</gene>
<dbReference type="Gene3D" id="1.10.260.40">
    <property type="entry name" value="lambda repressor-like DNA-binding domains"/>
    <property type="match status" value="1"/>
</dbReference>
<sequence>METSHRIAQILGVPTAYLYCEDDDLAEVILAWSKLARGGRAQAKKAVLGLVAGRQGRINCSPDDGMLAGLSGERSLAAYRYLEGRLFFSDDGKPPEAAGQPSARVS</sequence>
<organism evidence="1 2">
    <name type="scientific">Delftia lacustris</name>
    <dbReference type="NCBI Taxonomy" id="558537"/>
    <lineage>
        <taxon>Bacteria</taxon>
        <taxon>Pseudomonadati</taxon>
        <taxon>Pseudomonadota</taxon>
        <taxon>Betaproteobacteria</taxon>
        <taxon>Burkholderiales</taxon>
        <taxon>Comamonadaceae</taxon>
        <taxon>Delftia</taxon>
    </lineage>
</organism>
<protein>
    <submittedName>
        <fullName evidence="1">Uncharacterized protein</fullName>
    </submittedName>
</protein>
<name>A0A7T3DGN5_9BURK</name>
<dbReference type="RefSeq" id="WP_191625586.1">
    <property type="nucleotide sequence ID" value="NZ_CP065748.1"/>
</dbReference>
<dbReference type="EMBL" id="CP065748">
    <property type="protein sequence ID" value="QPS84157.1"/>
    <property type="molecule type" value="Genomic_DNA"/>
</dbReference>
<dbReference type="AlphaFoldDB" id="A0A7T3DGN5"/>
<accession>A0A7T3DGN5</accession>
<dbReference type="KEGG" id="dla:I6G47_14305"/>
<reference evidence="1 2" key="1">
    <citation type="submission" date="2020-12" db="EMBL/GenBank/DDBJ databases">
        <title>FDA dAtabase for Regulatory Grade micrObial Sequences (FDA-ARGOS): Supporting development and validation of Infectious Disease Dx tests.</title>
        <authorList>
            <person name="Sproer C."/>
            <person name="Gronow S."/>
            <person name="Severitt S."/>
            <person name="Schroder I."/>
            <person name="Tallon L."/>
            <person name="Sadzewicz L."/>
            <person name="Zhao X."/>
            <person name="Boylan J."/>
            <person name="Ott S."/>
            <person name="Bowen H."/>
            <person name="Vavikolanu K."/>
            <person name="Mehta A."/>
            <person name="Aluvathingal J."/>
            <person name="Nadendla S."/>
            <person name="Lowell S."/>
            <person name="Myers T."/>
            <person name="Yan Y."/>
            <person name="Sichtig H."/>
        </authorList>
    </citation>
    <scope>NUCLEOTIDE SEQUENCE [LARGE SCALE GENOMIC DNA]</scope>
    <source>
        <strain evidence="1 2">FDAARGOS_890</strain>
    </source>
</reference>
<proteinExistence type="predicted"/>
<evidence type="ECO:0000313" key="2">
    <source>
        <dbReference type="Proteomes" id="UP000595064"/>
    </source>
</evidence>
<dbReference type="InterPro" id="IPR010982">
    <property type="entry name" value="Lambda_DNA-bd_dom_sf"/>
</dbReference>
<keyword evidence="2" id="KW-1185">Reference proteome</keyword>
<dbReference type="GO" id="GO:0003677">
    <property type="term" value="F:DNA binding"/>
    <property type="evidence" value="ECO:0007669"/>
    <property type="project" value="InterPro"/>
</dbReference>
<dbReference type="Proteomes" id="UP000595064">
    <property type="component" value="Chromosome"/>
</dbReference>